<evidence type="ECO:0000259" key="8">
    <source>
        <dbReference type="Pfam" id="PF04239"/>
    </source>
</evidence>
<accession>A0A1C0ACB5</accession>
<reference evidence="11" key="1">
    <citation type="submission" date="2016-07" db="EMBL/GenBank/DDBJ databases">
        <authorList>
            <person name="Florea S."/>
            <person name="Webb J.S."/>
            <person name="Jaromczyk J."/>
            <person name="Schardl C.L."/>
        </authorList>
    </citation>
    <scope>NUCLEOTIDE SEQUENCE [LARGE SCALE GENOMIC DNA]</scope>
    <source>
        <strain evidence="11">Z6</strain>
    </source>
</reference>
<dbReference type="OrthoDB" id="9778331at2"/>
<keyword evidence="5 7" id="KW-1133">Transmembrane helix</keyword>
<dbReference type="Pfam" id="PF20730">
    <property type="entry name" value="YetF_N"/>
    <property type="match status" value="1"/>
</dbReference>
<evidence type="ECO:0000313" key="10">
    <source>
        <dbReference type="EMBL" id="OCL28012.1"/>
    </source>
</evidence>
<evidence type="ECO:0000256" key="5">
    <source>
        <dbReference type="ARBA" id="ARBA00022989"/>
    </source>
</evidence>
<feature type="transmembrane region" description="Helical" evidence="7">
    <location>
        <begin position="6"/>
        <end position="26"/>
    </location>
</feature>
<reference evidence="10 11" key="2">
    <citation type="submission" date="2016-08" db="EMBL/GenBank/DDBJ databases">
        <title>Orenia metallireducens sp. nov. strain Z6, a Novel Metal-reducing Firmicute from the Deep Subsurface.</title>
        <authorList>
            <person name="Maxim B.I."/>
            <person name="Kenneth K."/>
            <person name="Flynn T.M."/>
            <person name="Oloughlin E.J."/>
            <person name="Locke R.A."/>
            <person name="Weber J.R."/>
            <person name="Egan S.M."/>
            <person name="Mackie R.I."/>
            <person name="Cann I.K."/>
        </authorList>
    </citation>
    <scope>NUCLEOTIDE SEQUENCE [LARGE SCALE GENOMIC DNA]</scope>
    <source>
        <strain evidence="10 11">Z6</strain>
    </source>
</reference>
<feature type="transmembrane region" description="Helical" evidence="7">
    <location>
        <begin position="33"/>
        <end position="51"/>
    </location>
</feature>
<dbReference type="EMBL" id="LWDV01000006">
    <property type="protein sequence ID" value="OCL28012.1"/>
    <property type="molecule type" value="Genomic_DNA"/>
</dbReference>
<evidence type="ECO:0000256" key="7">
    <source>
        <dbReference type="SAM" id="Phobius"/>
    </source>
</evidence>
<keyword evidence="3" id="KW-1003">Cell membrane</keyword>
<dbReference type="PANTHER" id="PTHR34582:SF7">
    <property type="entry name" value="UPF0702 TRANSMEMBRANE PROTEIN YDFS"/>
    <property type="match status" value="1"/>
</dbReference>
<dbReference type="AlphaFoldDB" id="A0A1C0ACB5"/>
<dbReference type="InterPro" id="IPR007353">
    <property type="entry name" value="DUF421"/>
</dbReference>
<feature type="domain" description="YetF-like N-terminal transmembrane" evidence="9">
    <location>
        <begin position="7"/>
        <end position="76"/>
    </location>
</feature>
<feature type="domain" description="YetF C-terminal" evidence="8">
    <location>
        <begin position="82"/>
        <end position="214"/>
    </location>
</feature>
<evidence type="ECO:0000256" key="1">
    <source>
        <dbReference type="ARBA" id="ARBA00004651"/>
    </source>
</evidence>
<evidence type="ECO:0000256" key="4">
    <source>
        <dbReference type="ARBA" id="ARBA00022692"/>
    </source>
</evidence>
<dbReference type="InterPro" id="IPR023090">
    <property type="entry name" value="UPF0702_alpha/beta_dom_sf"/>
</dbReference>
<dbReference type="RefSeq" id="WP_068715031.1">
    <property type="nucleotide sequence ID" value="NZ_LWDV01000006.1"/>
</dbReference>
<evidence type="ECO:0000256" key="2">
    <source>
        <dbReference type="ARBA" id="ARBA00006448"/>
    </source>
</evidence>
<evidence type="ECO:0000256" key="6">
    <source>
        <dbReference type="ARBA" id="ARBA00023136"/>
    </source>
</evidence>
<dbReference type="GO" id="GO:0005886">
    <property type="term" value="C:plasma membrane"/>
    <property type="evidence" value="ECO:0007669"/>
    <property type="project" value="UniProtKB-SubCell"/>
</dbReference>
<keyword evidence="11" id="KW-1185">Reference proteome</keyword>
<sequence>MNETLVVIIRGLIGLFTLLIYTRILGKHQISQLTYFDYIIGIVIGSIAATLTTDLDSRTWTQWVGLTTWAVTGFILEWSTLKSRKISKYLEGEPTIVIMNGKIMENNLSRMKYKVDDLLAQLRNKKIFNPSTVEFAILEKNGKLSILKKSQYQNLTPKDMNLPTNYKGLSVELIYDGIVIEQNLKQVNLDHNWLTSQLRKHGINNISEVVLVTLDTSGKLYIDTKSDNNLEVPIDLSDYPGSN</sequence>
<keyword evidence="6 7" id="KW-0472">Membrane</keyword>
<evidence type="ECO:0000256" key="3">
    <source>
        <dbReference type="ARBA" id="ARBA00022475"/>
    </source>
</evidence>
<dbReference type="Pfam" id="PF04239">
    <property type="entry name" value="DUF421"/>
    <property type="match status" value="1"/>
</dbReference>
<dbReference type="Gene3D" id="3.30.240.20">
    <property type="entry name" value="bsu07140 like domains"/>
    <property type="match status" value="2"/>
</dbReference>
<evidence type="ECO:0000313" key="11">
    <source>
        <dbReference type="Proteomes" id="UP000093514"/>
    </source>
</evidence>
<evidence type="ECO:0000259" key="9">
    <source>
        <dbReference type="Pfam" id="PF20730"/>
    </source>
</evidence>
<feature type="transmembrane region" description="Helical" evidence="7">
    <location>
        <begin position="63"/>
        <end position="81"/>
    </location>
</feature>
<comment type="caution">
    <text evidence="10">The sequence shown here is derived from an EMBL/GenBank/DDBJ whole genome shotgun (WGS) entry which is preliminary data.</text>
</comment>
<dbReference type="PANTHER" id="PTHR34582">
    <property type="entry name" value="UPF0702 TRANSMEMBRANE PROTEIN YCAP"/>
    <property type="match status" value="1"/>
</dbReference>
<protein>
    <recommendedName>
        <fullName evidence="12">DUF421 domain-containing protein</fullName>
    </recommendedName>
</protein>
<dbReference type="InterPro" id="IPR048454">
    <property type="entry name" value="YetF_N"/>
</dbReference>
<comment type="similarity">
    <text evidence="2">Belongs to the UPF0702 family.</text>
</comment>
<organism evidence="10 11">
    <name type="scientific">Orenia metallireducens</name>
    <dbReference type="NCBI Taxonomy" id="1413210"/>
    <lineage>
        <taxon>Bacteria</taxon>
        <taxon>Bacillati</taxon>
        <taxon>Bacillota</taxon>
        <taxon>Clostridia</taxon>
        <taxon>Halanaerobiales</taxon>
        <taxon>Halobacteroidaceae</taxon>
        <taxon>Orenia</taxon>
    </lineage>
</organism>
<gene>
    <name evidence="10" type="ORF">U472_02085</name>
</gene>
<keyword evidence="4 7" id="KW-0812">Transmembrane</keyword>
<evidence type="ECO:0008006" key="12">
    <source>
        <dbReference type="Google" id="ProtNLM"/>
    </source>
</evidence>
<name>A0A1C0ACB5_9FIRM</name>
<comment type="subcellular location">
    <subcellularLocation>
        <location evidence="1">Cell membrane</location>
        <topology evidence="1">Multi-pass membrane protein</topology>
    </subcellularLocation>
</comment>
<proteinExistence type="inferred from homology"/>
<dbReference type="Proteomes" id="UP000093514">
    <property type="component" value="Unassembled WGS sequence"/>
</dbReference>